<dbReference type="AlphaFoldDB" id="A0A0E9S721"/>
<evidence type="ECO:0000313" key="1">
    <source>
        <dbReference type="EMBL" id="JAH36455.1"/>
    </source>
</evidence>
<protein>
    <submittedName>
        <fullName evidence="1">Uncharacterized protein</fullName>
    </submittedName>
</protein>
<accession>A0A0E9S721</accession>
<name>A0A0E9S721_ANGAN</name>
<proteinExistence type="predicted"/>
<reference evidence="1" key="1">
    <citation type="submission" date="2014-11" db="EMBL/GenBank/DDBJ databases">
        <authorList>
            <person name="Amaro Gonzalez C."/>
        </authorList>
    </citation>
    <scope>NUCLEOTIDE SEQUENCE</scope>
</reference>
<dbReference type="EMBL" id="GBXM01072122">
    <property type="protein sequence ID" value="JAH36455.1"/>
    <property type="molecule type" value="Transcribed_RNA"/>
</dbReference>
<sequence>MATSTSSVALQYAVIHICHGEPWRLGLKFNHLTIHFDFQVNKSS</sequence>
<organism evidence="1">
    <name type="scientific">Anguilla anguilla</name>
    <name type="common">European freshwater eel</name>
    <name type="synonym">Muraena anguilla</name>
    <dbReference type="NCBI Taxonomy" id="7936"/>
    <lineage>
        <taxon>Eukaryota</taxon>
        <taxon>Metazoa</taxon>
        <taxon>Chordata</taxon>
        <taxon>Craniata</taxon>
        <taxon>Vertebrata</taxon>
        <taxon>Euteleostomi</taxon>
        <taxon>Actinopterygii</taxon>
        <taxon>Neopterygii</taxon>
        <taxon>Teleostei</taxon>
        <taxon>Anguilliformes</taxon>
        <taxon>Anguillidae</taxon>
        <taxon>Anguilla</taxon>
    </lineage>
</organism>
<reference evidence="1" key="2">
    <citation type="journal article" date="2015" name="Fish Shellfish Immunol.">
        <title>Early steps in the European eel (Anguilla anguilla)-Vibrio vulnificus interaction in the gills: Role of the RtxA13 toxin.</title>
        <authorList>
            <person name="Callol A."/>
            <person name="Pajuelo D."/>
            <person name="Ebbesson L."/>
            <person name="Teles M."/>
            <person name="MacKenzie S."/>
            <person name="Amaro C."/>
        </authorList>
    </citation>
    <scope>NUCLEOTIDE SEQUENCE</scope>
</reference>